<dbReference type="InParanoid" id="A0A1I5IAC5"/>
<organism evidence="14 15">
    <name type="scientific">Actinomadura madurae</name>
    <dbReference type="NCBI Taxonomy" id="1993"/>
    <lineage>
        <taxon>Bacteria</taxon>
        <taxon>Bacillati</taxon>
        <taxon>Actinomycetota</taxon>
        <taxon>Actinomycetes</taxon>
        <taxon>Streptosporangiales</taxon>
        <taxon>Thermomonosporaceae</taxon>
        <taxon>Actinomadura</taxon>
    </lineage>
</organism>
<evidence type="ECO:0000256" key="3">
    <source>
        <dbReference type="ARBA" id="ARBA00022723"/>
    </source>
</evidence>
<evidence type="ECO:0000313" key="15">
    <source>
        <dbReference type="Proteomes" id="UP000183413"/>
    </source>
</evidence>
<dbReference type="InterPro" id="IPR036291">
    <property type="entry name" value="NAD(P)-bd_dom_sf"/>
</dbReference>
<evidence type="ECO:0000256" key="1">
    <source>
        <dbReference type="ARBA" id="ARBA00001936"/>
    </source>
</evidence>
<keyword evidence="4 12" id="KW-0378">Hydrolase</keyword>
<dbReference type="Pfam" id="PF02056">
    <property type="entry name" value="Glyco_hydro_4"/>
    <property type="match status" value="1"/>
</dbReference>
<proteinExistence type="inferred from homology"/>
<dbReference type="Gene3D" id="3.90.1820.10">
    <property type="entry name" value="AglA-like glucosidase"/>
    <property type="match status" value="1"/>
</dbReference>
<dbReference type="PANTHER" id="PTHR32092:SF6">
    <property type="entry name" value="ALPHA-GALACTOSIDASE"/>
    <property type="match status" value="1"/>
</dbReference>
<keyword evidence="6 10" id="KW-0464">Manganese</keyword>
<dbReference type="GO" id="GO:0004553">
    <property type="term" value="F:hydrolase activity, hydrolyzing O-glycosyl compounds"/>
    <property type="evidence" value="ECO:0007669"/>
    <property type="project" value="InterPro"/>
</dbReference>
<dbReference type="RefSeq" id="WP_075021973.1">
    <property type="nucleotide sequence ID" value="NZ_FOVH01000007.1"/>
</dbReference>
<dbReference type="InterPro" id="IPR015955">
    <property type="entry name" value="Lactate_DH/Glyco_Ohase_4_C"/>
</dbReference>
<feature type="binding site" evidence="9">
    <location>
        <position position="147"/>
    </location>
    <ligand>
        <name>substrate</name>
    </ligand>
</feature>
<dbReference type="Pfam" id="PF11975">
    <property type="entry name" value="Glyco_hydro_4C"/>
    <property type="match status" value="1"/>
</dbReference>
<comment type="cofactor">
    <cofactor evidence="12">
        <name>NAD(+)</name>
        <dbReference type="ChEBI" id="CHEBI:57540"/>
    </cofactor>
    <text evidence="12">Binds 1 NAD(+) per subunit.</text>
</comment>
<dbReference type="eggNOG" id="COG1486">
    <property type="taxonomic scope" value="Bacteria"/>
</dbReference>
<evidence type="ECO:0000256" key="6">
    <source>
        <dbReference type="ARBA" id="ARBA00023211"/>
    </source>
</evidence>
<evidence type="ECO:0000256" key="9">
    <source>
        <dbReference type="PIRSR" id="PIRSR601088-2"/>
    </source>
</evidence>
<dbReference type="NCBIfam" id="NF011657">
    <property type="entry name" value="PRK15076.1"/>
    <property type="match status" value="1"/>
</dbReference>
<evidence type="ECO:0000256" key="2">
    <source>
        <dbReference type="ARBA" id="ARBA00010141"/>
    </source>
</evidence>
<evidence type="ECO:0000256" key="7">
    <source>
        <dbReference type="ARBA" id="ARBA00023277"/>
    </source>
</evidence>
<dbReference type="InterPro" id="IPR001088">
    <property type="entry name" value="Glyco_hydro_4"/>
</dbReference>
<evidence type="ECO:0000256" key="8">
    <source>
        <dbReference type="ARBA" id="ARBA00023295"/>
    </source>
</evidence>
<dbReference type="GO" id="GO:0046872">
    <property type="term" value="F:metal ion binding"/>
    <property type="evidence" value="ECO:0007669"/>
    <property type="project" value="UniProtKB-KW"/>
</dbReference>
<dbReference type="CDD" id="cd05297">
    <property type="entry name" value="GH4_alpha_glucosidase_galactosidase"/>
    <property type="match status" value="1"/>
</dbReference>
<dbReference type="GO" id="GO:0016616">
    <property type="term" value="F:oxidoreductase activity, acting on the CH-OH group of donors, NAD or NADP as acceptor"/>
    <property type="evidence" value="ECO:0007669"/>
    <property type="project" value="InterPro"/>
</dbReference>
<keyword evidence="8 12" id="KW-0326">Glycosidase</keyword>
<evidence type="ECO:0000256" key="10">
    <source>
        <dbReference type="PIRSR" id="PIRSR601088-3"/>
    </source>
</evidence>
<keyword evidence="10" id="KW-0408">Iron</keyword>
<feature type="site" description="Increases basicity of active site Tyr" evidence="11">
    <location>
        <position position="109"/>
    </location>
</feature>
<keyword evidence="15" id="KW-1185">Reference proteome</keyword>
<keyword evidence="10" id="KW-0170">Cobalt</keyword>
<name>A0A1I5IAC5_9ACTN</name>
<keyword evidence="3 10" id="KW-0479">Metal-binding</keyword>
<feature type="binding site" evidence="10">
    <location>
        <position position="199"/>
    </location>
    <ligand>
        <name>Mn(2+)</name>
        <dbReference type="ChEBI" id="CHEBI:29035"/>
    </ligand>
</feature>
<dbReference type="InterPro" id="IPR022616">
    <property type="entry name" value="Glyco_hydro_4_C"/>
</dbReference>
<evidence type="ECO:0000259" key="13">
    <source>
        <dbReference type="Pfam" id="PF11975"/>
    </source>
</evidence>
<comment type="cofactor">
    <cofactor evidence="1">
        <name>Mn(2+)</name>
        <dbReference type="ChEBI" id="CHEBI:29035"/>
    </cofactor>
</comment>
<evidence type="ECO:0000313" key="14">
    <source>
        <dbReference type="EMBL" id="SFO56931.1"/>
    </source>
</evidence>
<reference evidence="14 15" key="1">
    <citation type="submission" date="2016-10" db="EMBL/GenBank/DDBJ databases">
        <authorList>
            <person name="de Groot N.N."/>
        </authorList>
    </citation>
    <scope>NUCLEOTIDE SEQUENCE [LARGE SCALE GENOMIC DNA]</scope>
    <source>
        <strain evidence="14 15">DSM 43067</strain>
    </source>
</reference>
<protein>
    <submittedName>
        <fullName evidence="14">Alpha-galactosidase</fullName>
    </submittedName>
</protein>
<evidence type="ECO:0000256" key="4">
    <source>
        <dbReference type="ARBA" id="ARBA00022801"/>
    </source>
</evidence>
<feature type="binding site" evidence="10">
    <location>
        <position position="169"/>
    </location>
    <ligand>
        <name>Mn(2+)</name>
        <dbReference type="ChEBI" id="CHEBI:29035"/>
    </ligand>
</feature>
<keyword evidence="5 12" id="KW-0520">NAD</keyword>
<accession>A0A1I5IAC5</accession>
<dbReference type="AlphaFoldDB" id="A0A1I5IAC5"/>
<evidence type="ECO:0000256" key="11">
    <source>
        <dbReference type="PIRSR" id="PIRSR601088-4"/>
    </source>
</evidence>
<gene>
    <name evidence="14" type="ORF">SAMN04489713_107195</name>
</gene>
<dbReference type="EMBL" id="FOVH01000007">
    <property type="protein sequence ID" value="SFO56931.1"/>
    <property type="molecule type" value="Genomic_DNA"/>
</dbReference>
<dbReference type="GO" id="GO:0005975">
    <property type="term" value="P:carbohydrate metabolic process"/>
    <property type="evidence" value="ECO:0007669"/>
    <property type="project" value="InterPro"/>
</dbReference>
<feature type="domain" description="Glycosyl hydrolase family 4 C-terminal" evidence="13">
    <location>
        <begin position="195"/>
        <end position="400"/>
    </location>
</feature>
<dbReference type="PANTHER" id="PTHR32092">
    <property type="entry name" value="6-PHOSPHO-BETA-GLUCOSIDASE-RELATED"/>
    <property type="match status" value="1"/>
</dbReference>
<dbReference type="SUPFAM" id="SSF51735">
    <property type="entry name" value="NAD(P)-binding Rossmann-fold domains"/>
    <property type="match status" value="1"/>
</dbReference>
<comment type="similarity">
    <text evidence="2 12">Belongs to the glycosyl hydrolase 4 family.</text>
</comment>
<keyword evidence="7" id="KW-0119">Carbohydrate metabolism</keyword>
<dbReference type="SUPFAM" id="SSF56327">
    <property type="entry name" value="LDH C-terminal domain-like"/>
    <property type="match status" value="1"/>
</dbReference>
<evidence type="ECO:0000256" key="12">
    <source>
        <dbReference type="RuleBase" id="RU361152"/>
    </source>
</evidence>
<evidence type="ECO:0000256" key="5">
    <source>
        <dbReference type="ARBA" id="ARBA00023027"/>
    </source>
</evidence>
<dbReference type="STRING" id="1993.SAMN04489713_107195"/>
<dbReference type="PRINTS" id="PR00732">
    <property type="entry name" value="GLHYDRLASE4"/>
</dbReference>
<dbReference type="Proteomes" id="UP000183413">
    <property type="component" value="Unassembled WGS sequence"/>
</dbReference>
<dbReference type="InterPro" id="IPR053715">
    <property type="entry name" value="GH4_Enzyme_sf"/>
</dbReference>
<sequence>MTKIVFVGAGSVVFTQALLADLLGFPELADARIALHDVDAERLATAEAAARRIAEARGARPVITAHLERREAFDGADFVINMIQVGGHGSTVIDFEVPARFGLRQTIADTIGVGGIFRALRTFPVLDGIAADMAECCPDAWLLNYTNPMAMNVWYLAAATPVRNAVGLCHSVYWTTRGLAELVGVPYEEVSYLAAGVNHQAWVLTFQRDGEDLYPRLDEAIERDPELRRRVRVEMYRRLGHYPTETSEHSAEYVPWFMRHDAEVARLRIPVDEYIRVSEENLREYATTRAALAAGEPIPVEGSMEYAPQIIHSMVTGRPRVVYGNVVNRGLIGNLPEGCAVEVPCLVDAQGVQPTAVGDLPPQCAALNRSFVNVGELTVRAAAEGRPDHIRHAAMADPNTAATLTIEEIWTLCDEMVKAHGDLLPEPLRRTGLS</sequence>
<keyword evidence="10" id="KW-0533">Nickel</keyword>